<gene>
    <name evidence="2" type="ORF">DVJ77_02400</name>
</gene>
<dbReference type="SUPFAM" id="SSF53474">
    <property type="entry name" value="alpha/beta-Hydrolases"/>
    <property type="match status" value="1"/>
</dbReference>
<dbReference type="OrthoDB" id="8561148at2"/>
<organism evidence="2 3">
    <name type="scientific">Dyella tabacisoli</name>
    <dbReference type="NCBI Taxonomy" id="2282381"/>
    <lineage>
        <taxon>Bacteria</taxon>
        <taxon>Pseudomonadati</taxon>
        <taxon>Pseudomonadota</taxon>
        <taxon>Gammaproteobacteria</taxon>
        <taxon>Lysobacterales</taxon>
        <taxon>Rhodanobacteraceae</taxon>
        <taxon>Dyella</taxon>
    </lineage>
</organism>
<evidence type="ECO:0000259" key="1">
    <source>
        <dbReference type="Pfam" id="PF12146"/>
    </source>
</evidence>
<keyword evidence="3" id="KW-1185">Reference proteome</keyword>
<reference evidence="2 3" key="1">
    <citation type="submission" date="2018-07" db="EMBL/GenBank/DDBJ databases">
        <title>Dyella tabacisoli L4-6T, whole genome shotgun sequence.</title>
        <authorList>
            <person name="Zhou X.-K."/>
            <person name="Li W.-J."/>
            <person name="Duan Y.-Q."/>
        </authorList>
    </citation>
    <scope>NUCLEOTIDE SEQUENCE [LARGE SCALE GENOMIC DNA]</scope>
    <source>
        <strain evidence="2 3">L4-6</strain>
    </source>
</reference>
<proteinExistence type="predicted"/>
<dbReference type="Proteomes" id="UP000253782">
    <property type="component" value="Unassembled WGS sequence"/>
</dbReference>
<dbReference type="Gene3D" id="3.40.50.1820">
    <property type="entry name" value="alpha/beta hydrolase"/>
    <property type="match status" value="1"/>
</dbReference>
<dbReference type="Pfam" id="PF12146">
    <property type="entry name" value="Hydrolase_4"/>
    <property type="match status" value="1"/>
</dbReference>
<sequence length="264" mass="28888">MPIRAPHRAPPFADRVNTVEPSFVLMPGLDGSGRLFEAFEARLPKDIARQRITYAASLPATIDAYVGHVQAQLPAHGRHIVLAESFSGPIAIHLAHRLGDRLSGLILCASFATPPHPLAGVASRLPSSVLAPLKKNRRLLRHSCIGTKTADAAVESLSKTLRQLESHTIRQRLGLLTSIDLTASLRALHAPILLLQATGDWLVTRHAQRQLEAAAPQAQIRRVVGPHFLLQALPDNCWRHIQEWMTLHALLPAPTRKAHVTPHA</sequence>
<dbReference type="InterPro" id="IPR022742">
    <property type="entry name" value="Hydrolase_4"/>
</dbReference>
<protein>
    <recommendedName>
        <fullName evidence="1">Serine aminopeptidase S33 domain-containing protein</fullName>
    </recommendedName>
</protein>
<evidence type="ECO:0000313" key="3">
    <source>
        <dbReference type="Proteomes" id="UP000253782"/>
    </source>
</evidence>
<comment type="caution">
    <text evidence="2">The sequence shown here is derived from an EMBL/GenBank/DDBJ whole genome shotgun (WGS) entry which is preliminary data.</text>
</comment>
<dbReference type="EMBL" id="QQAH01000001">
    <property type="protein sequence ID" value="RDD83451.1"/>
    <property type="molecule type" value="Genomic_DNA"/>
</dbReference>
<name>A0A369USF6_9GAMM</name>
<dbReference type="AlphaFoldDB" id="A0A369USF6"/>
<accession>A0A369USF6</accession>
<evidence type="ECO:0000313" key="2">
    <source>
        <dbReference type="EMBL" id="RDD83451.1"/>
    </source>
</evidence>
<dbReference type="InterPro" id="IPR029058">
    <property type="entry name" value="AB_hydrolase_fold"/>
</dbReference>
<feature type="domain" description="Serine aminopeptidase S33" evidence="1">
    <location>
        <begin position="62"/>
        <end position="227"/>
    </location>
</feature>